<dbReference type="SUPFAM" id="SSF46626">
    <property type="entry name" value="Cytochrome c"/>
    <property type="match status" value="1"/>
</dbReference>
<proteinExistence type="predicted"/>
<dbReference type="InterPro" id="IPR057780">
    <property type="entry name" value="Beta-prop_Vps41"/>
</dbReference>
<dbReference type="InterPro" id="IPR036322">
    <property type="entry name" value="WD40_repeat_dom_sf"/>
</dbReference>
<dbReference type="PROSITE" id="PS50222">
    <property type="entry name" value="EF_HAND_2"/>
    <property type="match status" value="1"/>
</dbReference>
<evidence type="ECO:0000256" key="7">
    <source>
        <dbReference type="ARBA" id="ARBA00023004"/>
    </source>
</evidence>
<keyword evidence="4 8" id="KW-0479">Metal-binding</keyword>
<organism evidence="12 13">
    <name type="scientific">Durusdinium trenchii</name>
    <dbReference type="NCBI Taxonomy" id="1381693"/>
    <lineage>
        <taxon>Eukaryota</taxon>
        <taxon>Sar</taxon>
        <taxon>Alveolata</taxon>
        <taxon>Dinophyceae</taxon>
        <taxon>Suessiales</taxon>
        <taxon>Symbiodiniaceae</taxon>
        <taxon>Durusdinium</taxon>
    </lineage>
</organism>
<dbReference type="Pfam" id="PF14495">
    <property type="entry name" value="Cytochrom_C550"/>
    <property type="match status" value="1"/>
</dbReference>
<dbReference type="Gene3D" id="2.130.10.10">
    <property type="entry name" value="YVTN repeat-like/Quinoprotein amine dehydrogenase"/>
    <property type="match status" value="1"/>
</dbReference>
<dbReference type="InterPro" id="IPR009056">
    <property type="entry name" value="Cyt_c-like_dom"/>
</dbReference>
<evidence type="ECO:0000256" key="1">
    <source>
        <dbReference type="ARBA" id="ARBA00022448"/>
    </source>
</evidence>
<evidence type="ECO:0000256" key="3">
    <source>
        <dbReference type="ARBA" id="ARBA00022617"/>
    </source>
</evidence>
<dbReference type="InterPro" id="IPR002048">
    <property type="entry name" value="EF_hand_dom"/>
</dbReference>
<keyword evidence="5" id="KW-0106">Calcium</keyword>
<dbReference type="InterPro" id="IPR045111">
    <property type="entry name" value="Vps41/Vps8"/>
</dbReference>
<dbReference type="PROSITE" id="PS51007">
    <property type="entry name" value="CYTC"/>
    <property type="match status" value="1"/>
</dbReference>
<dbReference type="InterPro" id="IPR018247">
    <property type="entry name" value="EF_Hand_1_Ca_BS"/>
</dbReference>
<evidence type="ECO:0000313" key="12">
    <source>
        <dbReference type="EMBL" id="CAK8989247.1"/>
    </source>
</evidence>
<reference evidence="12 13" key="1">
    <citation type="submission" date="2024-02" db="EMBL/GenBank/DDBJ databases">
        <authorList>
            <person name="Chen Y."/>
            <person name="Shah S."/>
            <person name="Dougan E. K."/>
            <person name="Thang M."/>
            <person name="Chan C."/>
        </authorList>
    </citation>
    <scope>NUCLEOTIDE SEQUENCE [LARGE SCALE GENOMIC DNA]</scope>
</reference>
<keyword evidence="3 8" id="KW-0349">Heme</keyword>
<keyword evidence="1" id="KW-0813">Transport</keyword>
<keyword evidence="7 8" id="KW-0408">Iron</keyword>
<dbReference type="PANTHER" id="PTHR12616">
    <property type="entry name" value="VACUOLAR PROTEIN SORTING VPS41"/>
    <property type="match status" value="1"/>
</dbReference>
<dbReference type="SUPFAM" id="SSF50978">
    <property type="entry name" value="WD40 repeat-like"/>
    <property type="match status" value="1"/>
</dbReference>
<dbReference type="InterPro" id="IPR029490">
    <property type="entry name" value="Cytochrom_C550"/>
</dbReference>
<comment type="caution">
    <text evidence="12">The sequence shown here is derived from an EMBL/GenBank/DDBJ whole genome shotgun (WGS) entry which is preliminary data.</text>
</comment>
<evidence type="ECO:0000259" key="11">
    <source>
        <dbReference type="PROSITE" id="PS51007"/>
    </source>
</evidence>
<feature type="region of interest" description="Disordered" evidence="9">
    <location>
        <begin position="986"/>
        <end position="1013"/>
    </location>
</feature>
<dbReference type="InterPro" id="IPR011992">
    <property type="entry name" value="EF-hand-dom_pair"/>
</dbReference>
<feature type="domain" description="Cytochrome c" evidence="11">
    <location>
        <begin position="733"/>
        <end position="832"/>
    </location>
</feature>
<dbReference type="PANTHER" id="PTHR12616:SF8">
    <property type="entry name" value="VACUOLAR PROTEIN SORTING-ASSOCIATED PROTEIN 8 HOMOLOG"/>
    <property type="match status" value="1"/>
</dbReference>
<keyword evidence="13" id="KW-1185">Reference proteome</keyword>
<dbReference type="PROSITE" id="PS00018">
    <property type="entry name" value="EF_HAND_1"/>
    <property type="match status" value="1"/>
</dbReference>
<dbReference type="EMBL" id="CAXAMM010000847">
    <property type="protein sequence ID" value="CAK8989247.1"/>
    <property type="molecule type" value="Genomic_DNA"/>
</dbReference>
<dbReference type="InterPro" id="IPR036909">
    <property type="entry name" value="Cyt_c-like_dom_sf"/>
</dbReference>
<feature type="domain" description="EF-hand" evidence="10">
    <location>
        <begin position="151"/>
        <end position="186"/>
    </location>
</feature>
<gene>
    <name evidence="12" type="ORF">SCF082_LOCUS1728</name>
</gene>
<evidence type="ECO:0000256" key="9">
    <source>
        <dbReference type="SAM" id="MobiDB-lite"/>
    </source>
</evidence>
<evidence type="ECO:0000256" key="5">
    <source>
        <dbReference type="ARBA" id="ARBA00022837"/>
    </source>
</evidence>
<dbReference type="SMART" id="SM00054">
    <property type="entry name" value="EFh"/>
    <property type="match status" value="2"/>
</dbReference>
<protein>
    <submittedName>
        <fullName evidence="12">Cytochrome c-550 (Cytochrome c550)</fullName>
    </submittedName>
</protein>
<dbReference type="Gene3D" id="1.10.760.10">
    <property type="entry name" value="Cytochrome c-like domain"/>
    <property type="match status" value="1"/>
</dbReference>
<evidence type="ECO:0000256" key="4">
    <source>
        <dbReference type="ARBA" id="ARBA00022723"/>
    </source>
</evidence>
<name>A0ABP0HGG2_9DINO</name>
<evidence type="ECO:0000256" key="8">
    <source>
        <dbReference type="PROSITE-ProRule" id="PRU00433"/>
    </source>
</evidence>
<keyword evidence="2" id="KW-0602">Photosynthesis</keyword>
<accession>A0ABP0HGG2</accession>
<dbReference type="Pfam" id="PF23411">
    <property type="entry name" value="Beta-prop_Vps41"/>
    <property type="match status" value="1"/>
</dbReference>
<evidence type="ECO:0000256" key="6">
    <source>
        <dbReference type="ARBA" id="ARBA00022982"/>
    </source>
</evidence>
<dbReference type="Gene3D" id="1.10.238.10">
    <property type="entry name" value="EF-hand"/>
    <property type="match status" value="1"/>
</dbReference>
<evidence type="ECO:0000256" key="2">
    <source>
        <dbReference type="ARBA" id="ARBA00022531"/>
    </source>
</evidence>
<dbReference type="InterPro" id="IPR015943">
    <property type="entry name" value="WD40/YVTN_repeat-like_dom_sf"/>
</dbReference>
<evidence type="ECO:0000313" key="13">
    <source>
        <dbReference type="Proteomes" id="UP001642464"/>
    </source>
</evidence>
<evidence type="ECO:0000259" key="10">
    <source>
        <dbReference type="PROSITE" id="PS50222"/>
    </source>
</evidence>
<dbReference type="SUPFAM" id="SSF47473">
    <property type="entry name" value="EF-hand"/>
    <property type="match status" value="1"/>
</dbReference>
<sequence length="1013" mass="111444">MPWRMLVSHAFNPAISVGGTGATGHDDQLRVRRGWASKREERCCPALGWIGGEKQRSFRVYRPFQCLSKLAVRSHLQHLEQADRFSLNQIFGQLCDHGDLTVERVAEGLELLEGKGSDKEWVREILLTNFPGRLYLERGDFIDFVNLYRRHRHAFMVRMFREVDTDGSGTLSLDEIVVLLKRRGITPVMSCVERIFREVTGERELRDLSFKEFVQIYDLIQSRAGFSDQDLARLKKVWNRYDADGNQVLSVRHLKNTEPTTASTDAALDDRGRRVANAPCTMETERRGKPLVEFKNLSSTVLADAAFTDEITALAVGARCCALGTRLGSIYILEHGAPQQLRKISSNNTCIQALGLEGLRCVSGCADGRITVYPLFGGVGEPWVTEHSQQPILAVALQPVNPSAGSEEKLALCAGGEDGRLVLHQRVLFGGQTVIHANEGAITAVAWRQNLIAWMNDRGVKVYNVKTGQKVTFVPRTSRAKGSLCWLADDQLAMSWGCAVKIAVLLEGDVQTAEVRHQFNAGENITIHGLTPMGSGQLTALESDIPARKSSLRFYSCTGELFHAVEVPMSRGAFHSHLHLGTQRPPLPMYLAGPQEFFTFQVRDLLEYAVQLLEEKNFEEALCLANSVGDGIEGYGSLLLACCLGMASMHVVFVAQGSMGSAAPQTPNQATGTQLPGAPGLEENGMAQTALRFGGGLVLGLVLLACGKPSFADVEDVVIPVDDKGKTTTLTKEQVVRGKRLFIASCASCHVGGGTRTNQNVGLAIEELSGATPNRATIEGLVDYLNNPTTYDGLKDISEVHPSIKGGDIWPKMRTMKQQDLYDMSAYILYQNQTIPEKWGLLIPCSQILVECEFQEKLSIPPRGSRKESLVLFDRAGGLPSVCLQLPVPPKETLPKEVYDDALRRLIHYPSALVAVLSYWPKEIFSVRALQELLQKELPSAIPQEGCSQEERSRYEALAFVLEEEDPERFLGLVVGVGQSRSLQAAAQVRPSSRKAFRAEDQDHLPGGPSPGQ</sequence>
<keyword evidence="6" id="KW-0249">Electron transport</keyword>
<dbReference type="Proteomes" id="UP001642464">
    <property type="component" value="Unassembled WGS sequence"/>
</dbReference>